<evidence type="ECO:0000313" key="2">
    <source>
        <dbReference type="EMBL" id="SNX96994.1"/>
    </source>
</evidence>
<sequence length="270" mass="28719">MTALLSSTRSGSGEPLLLLHGMGSSRRDFTAVLPALTERYGVVNVDLPGVGRSPHLQERPTVPAITDAVEHTLDTLGLGRVHVLGNSLGARIALELAVRGRALSVVAIAPSGLNVPQERVLQGAGMGAARVLMRVAEPVIETVSRSAVGRAALLAPLKARPWSTSPEEAVGAREGFAESRDFWRTVLWGLMLDVPRGLDRIECPVTLVQGVADWVASGQTVRYLPLVPGSRFTPLLMAGHAPQSDRPATIARIVERTAGRRQPEPLRAVA</sequence>
<dbReference type="SUPFAM" id="SSF53474">
    <property type="entry name" value="alpha/beta-Hydrolases"/>
    <property type="match status" value="1"/>
</dbReference>
<dbReference type="InterPro" id="IPR029058">
    <property type="entry name" value="AB_hydrolase_fold"/>
</dbReference>
<reference evidence="2 3" key="1">
    <citation type="submission" date="2017-09" db="EMBL/GenBank/DDBJ databases">
        <authorList>
            <person name="Ehlers B."/>
            <person name="Leendertz F.H."/>
        </authorList>
    </citation>
    <scope>NUCLEOTIDE SEQUENCE [LARGE SCALE GENOMIC DNA]</scope>
    <source>
        <strain evidence="2 3">DSM 46844</strain>
    </source>
</reference>
<organism evidence="2 3">
    <name type="scientific">Geodermatophilus sabuli</name>
    <dbReference type="NCBI Taxonomy" id="1564158"/>
    <lineage>
        <taxon>Bacteria</taxon>
        <taxon>Bacillati</taxon>
        <taxon>Actinomycetota</taxon>
        <taxon>Actinomycetes</taxon>
        <taxon>Geodermatophilales</taxon>
        <taxon>Geodermatophilaceae</taxon>
        <taxon>Geodermatophilus</taxon>
    </lineage>
</organism>
<dbReference type="RefSeq" id="WP_216359734.1">
    <property type="nucleotide sequence ID" value="NZ_JACHXB010000001.1"/>
</dbReference>
<dbReference type="Proteomes" id="UP000219514">
    <property type="component" value="Unassembled WGS sequence"/>
</dbReference>
<feature type="domain" description="AB hydrolase-1" evidence="1">
    <location>
        <begin position="16"/>
        <end position="252"/>
    </location>
</feature>
<dbReference type="EMBL" id="OBDO01000005">
    <property type="protein sequence ID" value="SNX96994.1"/>
    <property type="molecule type" value="Genomic_DNA"/>
</dbReference>
<dbReference type="AlphaFoldDB" id="A0A285EFK3"/>
<dbReference type="Pfam" id="PF12697">
    <property type="entry name" value="Abhydrolase_6"/>
    <property type="match status" value="1"/>
</dbReference>
<dbReference type="PANTHER" id="PTHR43798">
    <property type="entry name" value="MONOACYLGLYCEROL LIPASE"/>
    <property type="match status" value="1"/>
</dbReference>
<dbReference type="Gene3D" id="3.40.50.1820">
    <property type="entry name" value="alpha/beta hydrolase"/>
    <property type="match status" value="1"/>
</dbReference>
<dbReference type="GO" id="GO:0003824">
    <property type="term" value="F:catalytic activity"/>
    <property type="evidence" value="ECO:0007669"/>
    <property type="project" value="UniProtKB-ARBA"/>
</dbReference>
<evidence type="ECO:0000313" key="3">
    <source>
        <dbReference type="Proteomes" id="UP000219514"/>
    </source>
</evidence>
<name>A0A285EFK3_9ACTN</name>
<proteinExistence type="predicted"/>
<keyword evidence="3" id="KW-1185">Reference proteome</keyword>
<gene>
    <name evidence="2" type="ORF">SAMN06893097_105336</name>
</gene>
<protein>
    <submittedName>
        <fullName evidence="2">Pimeloyl-ACP methyl ester carboxylesterase</fullName>
    </submittedName>
</protein>
<evidence type="ECO:0000259" key="1">
    <source>
        <dbReference type="Pfam" id="PF12697"/>
    </source>
</evidence>
<dbReference type="InterPro" id="IPR000073">
    <property type="entry name" value="AB_hydrolase_1"/>
</dbReference>
<accession>A0A285EFK3</accession>
<dbReference type="InterPro" id="IPR050266">
    <property type="entry name" value="AB_hydrolase_sf"/>
</dbReference>